<proteinExistence type="predicted"/>
<reference evidence="1 2" key="1">
    <citation type="journal article" date="2013" name="PLoS ONE">
        <title>Enrichment and Genome Sequence of the Group I.1a Ammonia-Oxidizing Archaeon ?Ca. Nitrosotenuis uzonensis? Representing a Clade Globally.</title>
        <authorList>
            <person name="Lebedeva E.V."/>
            <person name="Hatzenpichler R."/>
            <person name="Pelletier E."/>
            <person name="Schuster N."/>
            <person name="Hauzmayer S."/>
            <person name="Bulaev A."/>
            <person name="Grigor'eva N.V."/>
            <person name="Galushko A."/>
            <person name="Schmid M."/>
            <person name="Palatinszky M."/>
            <person name="Le Paslier D."/>
            <person name="Daims H."/>
            <person name="Wagner M."/>
        </authorList>
    </citation>
    <scope>NUCLEOTIDE SEQUENCE [LARGE SCALE GENOMIC DNA]</scope>
    <source>
        <strain evidence="1 2">N4</strain>
    </source>
</reference>
<keyword evidence="2" id="KW-1185">Reference proteome</keyword>
<evidence type="ECO:0000313" key="1">
    <source>
        <dbReference type="EMBL" id="CDI04943.1"/>
    </source>
</evidence>
<sequence>MSQIQKSISLDENTWQQIDQLRSDLPRSRFVARIITEKLKTTEDSG</sequence>
<dbReference type="RefSeq" id="WP_155991151.1">
    <property type="nucleotide sequence ID" value="NZ_CBTY010000006.1"/>
</dbReference>
<accession>V6AR93</accession>
<comment type="caution">
    <text evidence="1">The sequence shown here is derived from an EMBL/GenBank/DDBJ whole genome shotgun (WGS) entry which is preliminary data.</text>
</comment>
<name>V6AR93_9ARCH</name>
<dbReference type="AlphaFoldDB" id="V6AR93"/>
<protein>
    <recommendedName>
        <fullName evidence="3">Ribbon-helix-helix protein CopG domain-containing protein</fullName>
    </recommendedName>
</protein>
<evidence type="ECO:0008006" key="3">
    <source>
        <dbReference type="Google" id="ProtNLM"/>
    </source>
</evidence>
<gene>
    <name evidence="1" type="ORF">NITUZ_140018</name>
</gene>
<dbReference type="Proteomes" id="UP000018159">
    <property type="component" value="Unassembled WGS sequence"/>
</dbReference>
<evidence type="ECO:0000313" key="2">
    <source>
        <dbReference type="Proteomes" id="UP000018159"/>
    </source>
</evidence>
<dbReference type="EMBL" id="CBTY010000006">
    <property type="protein sequence ID" value="CDI04943.1"/>
    <property type="molecule type" value="Genomic_DNA"/>
</dbReference>
<organism evidence="1 2">
    <name type="scientific">Candidatus Nitrosotenuis uzonensis</name>
    <dbReference type="NCBI Taxonomy" id="1407055"/>
    <lineage>
        <taxon>Archaea</taxon>
        <taxon>Nitrososphaerota</taxon>
        <taxon>Candidatus Nitrosotenuis</taxon>
    </lineage>
</organism>